<feature type="domain" description="Type I restriction modification DNA specificity" evidence="4">
    <location>
        <begin position="319"/>
        <end position="459"/>
    </location>
</feature>
<name>A0A1H7FNY0_9SPHI</name>
<dbReference type="SUPFAM" id="SSF116734">
    <property type="entry name" value="DNA methylase specificity domain"/>
    <property type="match status" value="2"/>
</dbReference>
<dbReference type="GO" id="GO:0009307">
    <property type="term" value="P:DNA restriction-modification system"/>
    <property type="evidence" value="ECO:0007669"/>
    <property type="project" value="UniProtKB-KW"/>
</dbReference>
<evidence type="ECO:0000259" key="4">
    <source>
        <dbReference type="Pfam" id="PF01420"/>
    </source>
</evidence>
<evidence type="ECO:0000256" key="3">
    <source>
        <dbReference type="ARBA" id="ARBA00023125"/>
    </source>
</evidence>
<sequence>MVENNLAYKFQEVEKEIDYTYLPDPLKYTSVSLSDVLNNRLRLEANAFNLEAKVANEKVLANRYGTVKLWSENGLVESAFHRPRFKRIYVDHKEIPFFQPSSIAEIYPKPSRYISAKTETDLESLKVKKGMLLMTVSGTIGKVAIVGRKLDDQIFSHDLLRLNGKGKHDTGYIYAYFLTETGQYILQSNNYGAVIKHIEPDHLKSVIIPNAPEHLKKEIHELVIQSYDLRDQSNELIDKAEEILYEELQLKPIEELKEVFFDNSVEVRNYNTRLSELGLRLDSSYHLPRKRLAKKALTANSLKNVKIGDKSISQTIYTGNRFKRVYVDKSYGAPYLTGKHIMELNPGGFDKKYLSIDQHAAQIKEQLLIEHNSILVTCSGSIGKVVLVPKHWENWVGTHDLIRLIPKDNDIAGYLFCVLNSEYGQLILKSLVYGAVVDHIEAFHVADIEIPILKNQSKQNEINNLVLTANELRHQAFLKEQEAVRKMENVINSTTNSHSSMAAEAAQGYKRYNGISNI</sequence>
<dbReference type="AlphaFoldDB" id="A0A1H7FNY0"/>
<keyword evidence="3" id="KW-0238">DNA-binding</keyword>
<dbReference type="Pfam" id="PF01420">
    <property type="entry name" value="Methylase_S"/>
    <property type="match status" value="1"/>
</dbReference>
<proteinExistence type="inferred from homology"/>
<dbReference type="PANTHER" id="PTHR30408">
    <property type="entry name" value="TYPE-1 RESTRICTION ENZYME ECOKI SPECIFICITY PROTEIN"/>
    <property type="match status" value="1"/>
</dbReference>
<accession>A0A1H7FNY0</accession>
<dbReference type="InterPro" id="IPR000055">
    <property type="entry name" value="Restrct_endonuc_typeI_TRD"/>
</dbReference>
<gene>
    <name evidence="5" type="ORF">SAMN05421740_101364</name>
</gene>
<organism evidence="5 6">
    <name type="scientific">Parapedobacter koreensis</name>
    <dbReference type="NCBI Taxonomy" id="332977"/>
    <lineage>
        <taxon>Bacteria</taxon>
        <taxon>Pseudomonadati</taxon>
        <taxon>Bacteroidota</taxon>
        <taxon>Sphingobacteriia</taxon>
        <taxon>Sphingobacteriales</taxon>
        <taxon>Sphingobacteriaceae</taxon>
        <taxon>Parapedobacter</taxon>
    </lineage>
</organism>
<dbReference type="RefSeq" id="WP_090602301.1">
    <property type="nucleotide sequence ID" value="NZ_FNZR01000001.1"/>
</dbReference>
<evidence type="ECO:0000313" key="5">
    <source>
        <dbReference type="EMBL" id="SEK25840.1"/>
    </source>
</evidence>
<dbReference type="InterPro" id="IPR044946">
    <property type="entry name" value="Restrct_endonuc_typeI_TRD_sf"/>
</dbReference>
<dbReference type="InterPro" id="IPR052021">
    <property type="entry name" value="Type-I_RS_S_subunit"/>
</dbReference>
<evidence type="ECO:0000256" key="2">
    <source>
        <dbReference type="ARBA" id="ARBA00022747"/>
    </source>
</evidence>
<dbReference type="PANTHER" id="PTHR30408:SF12">
    <property type="entry name" value="TYPE I RESTRICTION ENZYME MJAVIII SPECIFICITY SUBUNIT"/>
    <property type="match status" value="1"/>
</dbReference>
<dbReference type="EMBL" id="FNZR01000001">
    <property type="protein sequence ID" value="SEK25840.1"/>
    <property type="molecule type" value="Genomic_DNA"/>
</dbReference>
<protein>
    <submittedName>
        <fullName evidence="5">Type I restriction enzyme, S subunit</fullName>
    </submittedName>
</protein>
<dbReference type="Proteomes" id="UP000198916">
    <property type="component" value="Unassembled WGS sequence"/>
</dbReference>
<dbReference type="STRING" id="332977.SAMN05421740_101364"/>
<dbReference type="Gene3D" id="3.90.220.20">
    <property type="entry name" value="DNA methylase specificity domains"/>
    <property type="match status" value="2"/>
</dbReference>
<evidence type="ECO:0000313" key="6">
    <source>
        <dbReference type="Proteomes" id="UP000198916"/>
    </source>
</evidence>
<keyword evidence="6" id="KW-1185">Reference proteome</keyword>
<reference evidence="6" key="1">
    <citation type="submission" date="2016-10" db="EMBL/GenBank/DDBJ databases">
        <authorList>
            <person name="Varghese N."/>
            <person name="Submissions S."/>
        </authorList>
    </citation>
    <scope>NUCLEOTIDE SEQUENCE [LARGE SCALE GENOMIC DNA]</scope>
    <source>
        <strain evidence="6">Jip14</strain>
    </source>
</reference>
<evidence type="ECO:0000256" key="1">
    <source>
        <dbReference type="ARBA" id="ARBA00010923"/>
    </source>
</evidence>
<dbReference type="OrthoDB" id="9811611at2"/>
<comment type="similarity">
    <text evidence="1">Belongs to the type-I restriction system S methylase family.</text>
</comment>
<keyword evidence="2" id="KW-0680">Restriction system</keyword>
<dbReference type="GO" id="GO:0003677">
    <property type="term" value="F:DNA binding"/>
    <property type="evidence" value="ECO:0007669"/>
    <property type="project" value="UniProtKB-KW"/>
</dbReference>